<gene>
    <name evidence="1" type="ORF">DFH08DRAFT_615852</name>
</gene>
<proteinExistence type="predicted"/>
<dbReference type="Proteomes" id="UP001218218">
    <property type="component" value="Unassembled WGS sequence"/>
</dbReference>
<feature type="non-terminal residue" evidence="1">
    <location>
        <position position="214"/>
    </location>
</feature>
<organism evidence="1 2">
    <name type="scientific">Mycena albidolilacea</name>
    <dbReference type="NCBI Taxonomy" id="1033008"/>
    <lineage>
        <taxon>Eukaryota</taxon>
        <taxon>Fungi</taxon>
        <taxon>Dikarya</taxon>
        <taxon>Basidiomycota</taxon>
        <taxon>Agaricomycotina</taxon>
        <taxon>Agaricomycetes</taxon>
        <taxon>Agaricomycetidae</taxon>
        <taxon>Agaricales</taxon>
        <taxon>Marasmiineae</taxon>
        <taxon>Mycenaceae</taxon>
        <taxon>Mycena</taxon>
    </lineage>
</organism>
<keyword evidence="2" id="KW-1185">Reference proteome</keyword>
<name>A0AAD6Z0N1_9AGAR</name>
<sequence>MKMPLPQGVPTLRAKRTQNLTRPDNVFCSEGFLDFFISCNAYPARVPGTTDHFPIISVIDLVPPVKVVEERWDWKAVNWEEMNEVLAEEMEAVPDPEGYASAGEVEEAIEAFDAAVWRAVEKVVKRIKITTRSKRWWTPELATARKEKEKLARASYRQRDVPESPIHEQYRVARNTFSARIKMARERHWREWLAQVDGEDVWTAGQLMKGASSD</sequence>
<dbReference type="EMBL" id="JARIHO010000111">
    <property type="protein sequence ID" value="KAJ7302839.1"/>
    <property type="molecule type" value="Genomic_DNA"/>
</dbReference>
<accession>A0AAD6Z0N1</accession>
<evidence type="ECO:0000313" key="1">
    <source>
        <dbReference type="EMBL" id="KAJ7302839.1"/>
    </source>
</evidence>
<evidence type="ECO:0008006" key="3">
    <source>
        <dbReference type="Google" id="ProtNLM"/>
    </source>
</evidence>
<protein>
    <recommendedName>
        <fullName evidence="3">Endonuclease/exonuclease/phosphatase domain-containing protein</fullName>
    </recommendedName>
</protein>
<evidence type="ECO:0000313" key="2">
    <source>
        <dbReference type="Proteomes" id="UP001218218"/>
    </source>
</evidence>
<comment type="caution">
    <text evidence="1">The sequence shown here is derived from an EMBL/GenBank/DDBJ whole genome shotgun (WGS) entry which is preliminary data.</text>
</comment>
<reference evidence="1" key="1">
    <citation type="submission" date="2023-03" db="EMBL/GenBank/DDBJ databases">
        <title>Massive genome expansion in bonnet fungi (Mycena s.s.) driven by repeated elements and novel gene families across ecological guilds.</title>
        <authorList>
            <consortium name="Lawrence Berkeley National Laboratory"/>
            <person name="Harder C.B."/>
            <person name="Miyauchi S."/>
            <person name="Viragh M."/>
            <person name="Kuo A."/>
            <person name="Thoen E."/>
            <person name="Andreopoulos B."/>
            <person name="Lu D."/>
            <person name="Skrede I."/>
            <person name="Drula E."/>
            <person name="Henrissat B."/>
            <person name="Morin E."/>
            <person name="Kohler A."/>
            <person name="Barry K."/>
            <person name="LaButti K."/>
            <person name="Morin E."/>
            <person name="Salamov A."/>
            <person name="Lipzen A."/>
            <person name="Mereny Z."/>
            <person name="Hegedus B."/>
            <person name="Baldrian P."/>
            <person name="Stursova M."/>
            <person name="Weitz H."/>
            <person name="Taylor A."/>
            <person name="Grigoriev I.V."/>
            <person name="Nagy L.G."/>
            <person name="Martin F."/>
            <person name="Kauserud H."/>
        </authorList>
    </citation>
    <scope>NUCLEOTIDE SEQUENCE</scope>
    <source>
        <strain evidence="1">CBHHK002</strain>
    </source>
</reference>
<dbReference type="AlphaFoldDB" id="A0AAD6Z0N1"/>